<accession>A0AC35GHL9</accession>
<dbReference type="Proteomes" id="UP000887580">
    <property type="component" value="Unplaced"/>
</dbReference>
<organism evidence="1 2">
    <name type="scientific">Panagrolaimus sp. PS1159</name>
    <dbReference type="NCBI Taxonomy" id="55785"/>
    <lineage>
        <taxon>Eukaryota</taxon>
        <taxon>Metazoa</taxon>
        <taxon>Ecdysozoa</taxon>
        <taxon>Nematoda</taxon>
        <taxon>Chromadorea</taxon>
        <taxon>Rhabditida</taxon>
        <taxon>Tylenchina</taxon>
        <taxon>Panagrolaimomorpha</taxon>
        <taxon>Panagrolaimoidea</taxon>
        <taxon>Panagrolaimidae</taxon>
        <taxon>Panagrolaimus</taxon>
    </lineage>
</organism>
<evidence type="ECO:0000313" key="1">
    <source>
        <dbReference type="Proteomes" id="UP000887580"/>
    </source>
</evidence>
<reference evidence="2" key="1">
    <citation type="submission" date="2022-11" db="UniProtKB">
        <authorList>
            <consortium name="WormBaseParasite"/>
        </authorList>
    </citation>
    <scope>IDENTIFICATION</scope>
</reference>
<sequence>MGIQLEMISGRTLAFKGEKRVETVCQNKNATTHSLTVQPLLNASGKLCLPVLTCFYEPAGAPQCFQRDLSPYKNLKCVWTTSGKMNKEIMKNWMKEDFISTADKNSVLFLDSWSGFNEAKLIPEVKANMIHILTIPKKTTGKIQPCDIGFNRYFKSLYRTTEDKIRRLHPEFMLTKRSNVGLLLNQTVEQFCAPRYSSLIAHSFIKAGFFNHDYEEYQTPDDYCYHFKKVGARCDLKRCGKLAFIKCSWCEKFFCFDDYFVKIHCCRNNNVR</sequence>
<dbReference type="WBParaSite" id="PS1159_v2.g5045.t1">
    <property type="protein sequence ID" value="PS1159_v2.g5045.t1"/>
    <property type="gene ID" value="PS1159_v2.g5045"/>
</dbReference>
<name>A0AC35GHL9_9BILA</name>
<proteinExistence type="predicted"/>
<evidence type="ECO:0000313" key="2">
    <source>
        <dbReference type="WBParaSite" id="PS1159_v2.g5045.t1"/>
    </source>
</evidence>
<protein>
    <submittedName>
        <fullName evidence="2">DDE-1 domain-containing protein</fullName>
    </submittedName>
</protein>